<accession>A0AAN8LE97</accession>
<keyword evidence="3" id="KW-1185">Reference proteome</keyword>
<gene>
    <name evidence="2" type="ORF">J4Q44_G00205080</name>
</gene>
<protein>
    <submittedName>
        <fullName evidence="2">Uncharacterized protein</fullName>
    </submittedName>
</protein>
<dbReference type="EMBL" id="JAGTTL010000018">
    <property type="protein sequence ID" value="KAK6309045.1"/>
    <property type="molecule type" value="Genomic_DNA"/>
</dbReference>
<feature type="region of interest" description="Disordered" evidence="1">
    <location>
        <begin position="18"/>
        <end position="43"/>
    </location>
</feature>
<evidence type="ECO:0000313" key="2">
    <source>
        <dbReference type="EMBL" id="KAK6309045.1"/>
    </source>
</evidence>
<comment type="caution">
    <text evidence="2">The sequence shown here is derived from an EMBL/GenBank/DDBJ whole genome shotgun (WGS) entry which is preliminary data.</text>
</comment>
<sequence length="69" mass="7704">MRVQENYGEEKGRPQLLLYSETVSLSKSSPDRGSTRDRSREAVCVQSSPVQSLEVYPAAMALECTASHW</sequence>
<name>A0AAN8LE97_9TELE</name>
<dbReference type="Proteomes" id="UP001356427">
    <property type="component" value="Unassembled WGS sequence"/>
</dbReference>
<reference evidence="2 3" key="1">
    <citation type="submission" date="2021-04" db="EMBL/GenBank/DDBJ databases">
        <authorList>
            <person name="De Guttry C."/>
            <person name="Zahm M."/>
            <person name="Klopp C."/>
            <person name="Cabau C."/>
            <person name="Louis A."/>
            <person name="Berthelot C."/>
            <person name="Parey E."/>
            <person name="Roest Crollius H."/>
            <person name="Montfort J."/>
            <person name="Robinson-Rechavi M."/>
            <person name="Bucao C."/>
            <person name="Bouchez O."/>
            <person name="Gislard M."/>
            <person name="Lluch J."/>
            <person name="Milhes M."/>
            <person name="Lampietro C."/>
            <person name="Lopez Roques C."/>
            <person name="Donnadieu C."/>
            <person name="Braasch I."/>
            <person name="Desvignes T."/>
            <person name="Postlethwait J."/>
            <person name="Bobe J."/>
            <person name="Wedekind C."/>
            <person name="Guiguen Y."/>
        </authorList>
    </citation>
    <scope>NUCLEOTIDE SEQUENCE [LARGE SCALE GENOMIC DNA]</scope>
    <source>
        <strain evidence="2">Cs_M1</strain>
        <tissue evidence="2">Blood</tissue>
    </source>
</reference>
<feature type="compositionally biased region" description="Basic and acidic residues" evidence="1">
    <location>
        <begin position="29"/>
        <end position="41"/>
    </location>
</feature>
<proteinExistence type="predicted"/>
<dbReference type="AlphaFoldDB" id="A0AAN8LE97"/>
<evidence type="ECO:0000256" key="1">
    <source>
        <dbReference type="SAM" id="MobiDB-lite"/>
    </source>
</evidence>
<organism evidence="2 3">
    <name type="scientific">Coregonus suidteri</name>
    <dbReference type="NCBI Taxonomy" id="861788"/>
    <lineage>
        <taxon>Eukaryota</taxon>
        <taxon>Metazoa</taxon>
        <taxon>Chordata</taxon>
        <taxon>Craniata</taxon>
        <taxon>Vertebrata</taxon>
        <taxon>Euteleostomi</taxon>
        <taxon>Actinopterygii</taxon>
        <taxon>Neopterygii</taxon>
        <taxon>Teleostei</taxon>
        <taxon>Protacanthopterygii</taxon>
        <taxon>Salmoniformes</taxon>
        <taxon>Salmonidae</taxon>
        <taxon>Coregoninae</taxon>
        <taxon>Coregonus</taxon>
    </lineage>
</organism>
<evidence type="ECO:0000313" key="3">
    <source>
        <dbReference type="Proteomes" id="UP001356427"/>
    </source>
</evidence>